<dbReference type="InterPro" id="IPR000537">
    <property type="entry name" value="UbiA_prenyltransferase"/>
</dbReference>
<dbReference type="GO" id="GO:0016020">
    <property type="term" value="C:membrane"/>
    <property type="evidence" value="ECO:0007669"/>
    <property type="project" value="UniProtKB-SubCell"/>
</dbReference>
<dbReference type="InterPro" id="IPR044878">
    <property type="entry name" value="UbiA_sf"/>
</dbReference>
<gene>
    <name evidence="6" type="ORF">WG66_11620</name>
</gene>
<name>A0A0W0FHJ7_MONRR</name>
<feature type="transmembrane region" description="Helical" evidence="5">
    <location>
        <begin position="293"/>
        <end position="309"/>
    </location>
</feature>
<feature type="transmembrane region" description="Helical" evidence="5">
    <location>
        <begin position="134"/>
        <end position="157"/>
    </location>
</feature>
<feature type="transmembrane region" description="Helical" evidence="5">
    <location>
        <begin position="60"/>
        <end position="84"/>
    </location>
</feature>
<dbReference type="PANTHER" id="PTHR42723">
    <property type="entry name" value="CHLOROPHYLL SYNTHASE"/>
    <property type="match status" value="1"/>
</dbReference>
<keyword evidence="2 5" id="KW-0812">Transmembrane</keyword>
<evidence type="ECO:0000313" key="7">
    <source>
        <dbReference type="Proteomes" id="UP000054988"/>
    </source>
</evidence>
<evidence type="ECO:0000313" key="6">
    <source>
        <dbReference type="EMBL" id="KTB35817.1"/>
    </source>
</evidence>
<evidence type="ECO:0000256" key="2">
    <source>
        <dbReference type="ARBA" id="ARBA00022692"/>
    </source>
</evidence>
<dbReference type="CDD" id="cd13965">
    <property type="entry name" value="PT_UbiA_3"/>
    <property type="match status" value="1"/>
</dbReference>
<dbReference type="PANTHER" id="PTHR42723:SF1">
    <property type="entry name" value="CHLOROPHYLL SYNTHASE, CHLOROPLASTIC"/>
    <property type="match status" value="1"/>
</dbReference>
<organism evidence="6 7">
    <name type="scientific">Moniliophthora roreri</name>
    <name type="common">Frosty pod rot fungus</name>
    <name type="synonym">Monilia roreri</name>
    <dbReference type="NCBI Taxonomy" id="221103"/>
    <lineage>
        <taxon>Eukaryota</taxon>
        <taxon>Fungi</taxon>
        <taxon>Dikarya</taxon>
        <taxon>Basidiomycota</taxon>
        <taxon>Agaricomycotina</taxon>
        <taxon>Agaricomycetes</taxon>
        <taxon>Agaricomycetidae</taxon>
        <taxon>Agaricales</taxon>
        <taxon>Marasmiineae</taxon>
        <taxon>Marasmiaceae</taxon>
        <taxon>Moniliophthora</taxon>
    </lineage>
</organism>
<keyword evidence="4 5" id="KW-0472">Membrane</keyword>
<evidence type="ECO:0000256" key="4">
    <source>
        <dbReference type="ARBA" id="ARBA00023136"/>
    </source>
</evidence>
<evidence type="ECO:0000256" key="3">
    <source>
        <dbReference type="ARBA" id="ARBA00022989"/>
    </source>
</evidence>
<dbReference type="Gene3D" id="1.10.357.140">
    <property type="entry name" value="UbiA prenyltransferase"/>
    <property type="match status" value="1"/>
</dbReference>
<dbReference type="GO" id="GO:0016765">
    <property type="term" value="F:transferase activity, transferring alkyl or aryl (other than methyl) groups"/>
    <property type="evidence" value="ECO:0007669"/>
    <property type="project" value="InterPro"/>
</dbReference>
<dbReference type="AlphaFoldDB" id="A0A0W0FHJ7"/>
<proteinExistence type="predicted"/>
<comment type="caution">
    <text evidence="6">The sequence shown here is derived from an EMBL/GenBank/DDBJ whole genome shotgun (WGS) entry which is preliminary data.</text>
</comment>
<reference evidence="6 7" key="1">
    <citation type="submission" date="2015-12" db="EMBL/GenBank/DDBJ databases">
        <title>Draft genome sequence of Moniliophthora roreri, the causal agent of frosty pod rot of cacao.</title>
        <authorList>
            <person name="Aime M.C."/>
            <person name="Diaz-Valderrama J.R."/>
            <person name="Kijpornyongpan T."/>
            <person name="Phillips-Mora W."/>
        </authorList>
    </citation>
    <scope>NUCLEOTIDE SEQUENCE [LARGE SCALE GENOMIC DNA]</scope>
    <source>
        <strain evidence="6 7">MCA 2952</strain>
    </source>
</reference>
<dbReference type="InterPro" id="IPR050475">
    <property type="entry name" value="Prenyltransferase_related"/>
</dbReference>
<dbReference type="eggNOG" id="ENOG502SNAR">
    <property type="taxonomic scope" value="Eukaryota"/>
</dbReference>
<dbReference type="Proteomes" id="UP000054988">
    <property type="component" value="Unassembled WGS sequence"/>
</dbReference>
<protein>
    <submittedName>
        <fullName evidence="6">Uncharacterized protein</fullName>
    </submittedName>
</protein>
<keyword evidence="3 5" id="KW-1133">Transmembrane helix</keyword>
<sequence length="317" mass="36426">MSHFIYHKRLFPAEIFYTIFKAWNELDDMSIIQSAKKLGYCLHTLFLFTRSDWKTMMFPVSTFAAIAGPVTSFEKYFLMLFWVWTHLLQFNCANQAYSGDEDIVNKPWRPVPARRITPENTMRLRWTLFPLNLAFSYSIGTPVLYTTMFLTFAEYLYNEMGCSNHPVLKNVLNVAGYGGFKMGATLIASPGLQLDDIALQALTLSCSVIFTTIHAQDFPDYEGDRLAGRHTLPILYPKGARVYITAILVGWSVALSMLWNLGAVCSIVYIAAGTFIAWRFFTKREVKQDEKTYLLYNIWLLCAVILPINERFHILSF</sequence>
<comment type="subcellular location">
    <subcellularLocation>
        <location evidence="1">Membrane</location>
        <topology evidence="1">Multi-pass membrane protein</topology>
    </subcellularLocation>
</comment>
<dbReference type="EMBL" id="LATX01001977">
    <property type="protein sequence ID" value="KTB35817.1"/>
    <property type="molecule type" value="Genomic_DNA"/>
</dbReference>
<evidence type="ECO:0000256" key="1">
    <source>
        <dbReference type="ARBA" id="ARBA00004141"/>
    </source>
</evidence>
<dbReference type="Pfam" id="PF01040">
    <property type="entry name" value="UbiA"/>
    <property type="match status" value="1"/>
</dbReference>
<evidence type="ECO:0000256" key="5">
    <source>
        <dbReference type="SAM" id="Phobius"/>
    </source>
</evidence>
<accession>A0A0W0FHJ7</accession>
<feature type="transmembrane region" description="Helical" evidence="5">
    <location>
        <begin position="261"/>
        <end position="281"/>
    </location>
</feature>